<dbReference type="InterPro" id="IPR013783">
    <property type="entry name" value="Ig-like_fold"/>
</dbReference>
<comment type="caution">
    <text evidence="17">The sequence shown here is derived from an EMBL/GenBank/DDBJ whole genome shotgun (WGS) entry which is preliminary data.</text>
</comment>
<dbReference type="InterPro" id="IPR017441">
    <property type="entry name" value="Protein_kinase_ATP_BS"/>
</dbReference>
<dbReference type="SUPFAM" id="SSF49265">
    <property type="entry name" value="Fibronectin type III"/>
    <property type="match status" value="2"/>
</dbReference>
<evidence type="ECO:0000256" key="12">
    <source>
        <dbReference type="PROSITE-ProRule" id="PRU10141"/>
    </source>
</evidence>
<evidence type="ECO:0000256" key="8">
    <source>
        <dbReference type="ARBA" id="ARBA00023136"/>
    </source>
</evidence>
<feature type="domain" description="Fibronectin type-III" evidence="16">
    <location>
        <begin position="926"/>
        <end position="1019"/>
    </location>
</feature>
<evidence type="ECO:0000259" key="16">
    <source>
        <dbReference type="PROSITE" id="PS50853"/>
    </source>
</evidence>
<organism evidence="17 18">
    <name type="scientific">Scylla paramamosain</name>
    <name type="common">Mud crab</name>
    <dbReference type="NCBI Taxonomy" id="85552"/>
    <lineage>
        <taxon>Eukaryota</taxon>
        <taxon>Metazoa</taxon>
        <taxon>Ecdysozoa</taxon>
        <taxon>Arthropoda</taxon>
        <taxon>Crustacea</taxon>
        <taxon>Multicrustacea</taxon>
        <taxon>Malacostraca</taxon>
        <taxon>Eumalacostraca</taxon>
        <taxon>Eucarida</taxon>
        <taxon>Decapoda</taxon>
        <taxon>Pleocyemata</taxon>
        <taxon>Brachyura</taxon>
        <taxon>Eubrachyura</taxon>
        <taxon>Portunoidea</taxon>
        <taxon>Portunidae</taxon>
        <taxon>Portuninae</taxon>
        <taxon>Scylla</taxon>
    </lineage>
</organism>
<dbReference type="InterPro" id="IPR001245">
    <property type="entry name" value="Ser-Thr/Tyr_kinase_cat_dom"/>
</dbReference>
<keyword evidence="6" id="KW-0418">Kinase</keyword>
<evidence type="ECO:0000256" key="11">
    <source>
        <dbReference type="ARBA" id="ARBA00051243"/>
    </source>
</evidence>
<feature type="region of interest" description="Disordered" evidence="13">
    <location>
        <begin position="657"/>
        <end position="684"/>
    </location>
</feature>
<dbReference type="GO" id="GO:0030182">
    <property type="term" value="P:neuron differentiation"/>
    <property type="evidence" value="ECO:0007669"/>
    <property type="project" value="UniProtKB-ARBA"/>
</dbReference>
<evidence type="ECO:0000256" key="5">
    <source>
        <dbReference type="ARBA" id="ARBA00022741"/>
    </source>
</evidence>
<feature type="domain" description="Protein kinase" evidence="15">
    <location>
        <begin position="1088"/>
        <end position="1356"/>
    </location>
</feature>
<sequence length="1485" mass="168398">MNPATTADAERLRSLSGEGRRDGRTRFAQLAPGMRALVTALVLVVMLVVVVTMLVAGRNKLHRLLATTNQHGADFDKTCGSVEVTGDQTFLENYVSCVTIEGNLRIQLIEYNETQPLVGLPNLIQVTGYVIIYQLSYLRTLRHLLPRLAVIRGRELFHGYSLVIYGNIFLQEPNLWNLTHVLSGAVRVEKNLCSGPPNRWDLLSPSPALNVVQDYGLCIYPMCEEQRDCANVTTALHTYCTTHGGCYQGPQCHEECVGGCHALHDPDACVACRNYRDGHTCVPECSRSAANKVHHLDYRCIRENECAKEPWKVEREVGPQGTERLVCVRCNDNCYGTCRGTKVTTANLGRQLRKCQQLKGNLEIIVSGGANLMQQLEENLGQLKVVTGYLKVYGCDTLFSLNFLSNLEKIGGEDLVHGRYALYVLDNEKLRELWDWEHRNHSLEITRGMLFFQYNPSLCRGLIRELAIRAQVTQADRVHVSHAEDSAPCYTSDLEVRCIPLKHGRLEVFWKYHYHGRDYRFVIGYYLYYREAPEKVTLYQGRDACNDNMVWERVFREYERDKECVVGVDNLKPYTQYAVYVDVYYIDAVKNASRSSIQYITTQVGKPSPVRELKATSQKGTSAQFLSWREPAVPNGPLKVYEVKYGRLKLSRPHLQPEGRDVCVDSKDEPQNKTRPSVHDGGEENKVTRCCACPGSAASLSKEDRRFDHQFDVHFETFMWQSLLCKRDSDDNENKSMPASVSLSKPPAQRLNYSTAGEALRNVSDITPMVASAGTASTAAKEQNIPRQRKRRSTVHQSAETQVRTDKHMSDKQRKEEEKKNKYKKVEHEECEISADTNGDTAAVCDVKKITTNNTRVTLMGLSYFTQYRVWVRACHSEGSDCSDWSVLDVTTPADMSIYKIKNFKVKQRKINETKWSATKSDAISSNSTPRAAAQTGTTLLLSWDPPMVPMEHILAYIIEYQLEQTSKKKICVPEQKVRHAEYRFPLQKFGTYTLQIRLRSPSGDGPPTSLTVRVKKPDIYWAVPVAFLCGGLLGICIMEVALWMRWRRRSEAPQSPSHSQTYGELVLKAGLKRLEEGFVIHGDALQVKLDHKLGQGFFGKVYLGVLKLPAGEERQVAVKTLNEKATYQDMKHFLEEASVMQHIRSNFVVRLVGVANSYPPIYVVMEFMERGDLKSFLLREEGATLTNEKMVEMAVEAADGMAYLKANNWVHRDLAARNCMLGVVEDRIILKIGDFGLTRYVTTDYYKKKTCGMLPVRWMAPESLEYYRYSARSDVWSYGVLLWELATGGRQPYEGKQEEEVGDFILSGKRLGPPDRGPDFFYPLMLKCWNAVPEQRPTFKRIVQRLLPMTSKKYLEYFQRVSFFHNPGSSEHEGPDDIDEGFNASSSSQEETEAGHSGSYSSSLPPFHHLDQDSQVENEQLENQSSEDDTAVEDDLVCMTPEEPYERLCSGQLPCITSHVGRFPPSGDAPHKKLLFRTSCFAET</sequence>
<dbReference type="CDD" id="cd00063">
    <property type="entry name" value="FN3"/>
    <property type="match status" value="3"/>
</dbReference>
<dbReference type="GO" id="GO:0004714">
    <property type="term" value="F:transmembrane receptor protein tyrosine kinase activity"/>
    <property type="evidence" value="ECO:0007669"/>
    <property type="project" value="UniProtKB-EC"/>
</dbReference>
<dbReference type="InterPro" id="IPR006212">
    <property type="entry name" value="Furin_repeat"/>
</dbReference>
<dbReference type="InterPro" id="IPR000719">
    <property type="entry name" value="Prot_kinase_dom"/>
</dbReference>
<keyword evidence="10" id="KW-0325">Glycoprotein</keyword>
<dbReference type="CDD" id="cd00064">
    <property type="entry name" value="FU"/>
    <property type="match status" value="1"/>
</dbReference>
<dbReference type="GO" id="GO:0050793">
    <property type="term" value="P:regulation of developmental process"/>
    <property type="evidence" value="ECO:0007669"/>
    <property type="project" value="UniProtKB-ARBA"/>
</dbReference>
<dbReference type="GO" id="GO:0005886">
    <property type="term" value="C:plasma membrane"/>
    <property type="evidence" value="ECO:0007669"/>
    <property type="project" value="TreeGrafter"/>
</dbReference>
<keyword evidence="7 12" id="KW-0067">ATP-binding</keyword>
<keyword evidence="9" id="KW-0829">Tyrosine-protein kinase</keyword>
<dbReference type="Gene3D" id="2.60.40.10">
    <property type="entry name" value="Immunoglobulins"/>
    <property type="match status" value="3"/>
</dbReference>
<dbReference type="Gene3D" id="1.10.510.10">
    <property type="entry name" value="Transferase(Phosphotransferase) domain 1"/>
    <property type="match status" value="1"/>
</dbReference>
<dbReference type="PROSITE" id="PS00107">
    <property type="entry name" value="PROTEIN_KINASE_ATP"/>
    <property type="match status" value="1"/>
</dbReference>
<dbReference type="CDD" id="cd00192">
    <property type="entry name" value="PTKc"/>
    <property type="match status" value="1"/>
</dbReference>
<evidence type="ECO:0000256" key="13">
    <source>
        <dbReference type="SAM" id="MobiDB-lite"/>
    </source>
</evidence>
<dbReference type="PANTHER" id="PTHR24416:SF611">
    <property type="entry name" value="TYROSINE-PROTEIN KINASE TRANSMEMBRANE RECEPTOR ROR"/>
    <property type="match status" value="1"/>
</dbReference>
<feature type="compositionally biased region" description="Acidic residues" evidence="13">
    <location>
        <begin position="1415"/>
        <end position="1433"/>
    </location>
</feature>
<dbReference type="InterPro" id="IPR020635">
    <property type="entry name" value="Tyr_kinase_cat_dom"/>
</dbReference>
<accession>A0AAW0UU16</accession>
<evidence type="ECO:0000256" key="10">
    <source>
        <dbReference type="ARBA" id="ARBA00023180"/>
    </source>
</evidence>
<proteinExistence type="predicted"/>
<evidence type="ECO:0000256" key="2">
    <source>
        <dbReference type="ARBA" id="ARBA00004308"/>
    </source>
</evidence>
<dbReference type="PROSITE" id="PS50011">
    <property type="entry name" value="PROTEIN_KINASE_DOM"/>
    <property type="match status" value="1"/>
</dbReference>
<dbReference type="SUPFAM" id="SSF56112">
    <property type="entry name" value="Protein kinase-like (PK-like)"/>
    <property type="match status" value="1"/>
</dbReference>
<evidence type="ECO:0000256" key="14">
    <source>
        <dbReference type="SAM" id="Phobius"/>
    </source>
</evidence>
<dbReference type="GO" id="GO:0048468">
    <property type="term" value="P:cell development"/>
    <property type="evidence" value="ECO:0007669"/>
    <property type="project" value="UniProtKB-ARBA"/>
</dbReference>
<dbReference type="InterPro" id="IPR050122">
    <property type="entry name" value="RTK"/>
</dbReference>
<evidence type="ECO:0000256" key="4">
    <source>
        <dbReference type="ARBA" id="ARBA00022679"/>
    </source>
</evidence>
<evidence type="ECO:0000256" key="9">
    <source>
        <dbReference type="ARBA" id="ARBA00023137"/>
    </source>
</evidence>
<dbReference type="InterPro" id="IPR000494">
    <property type="entry name" value="Rcpt_L-dom"/>
</dbReference>
<dbReference type="InterPro" id="IPR003961">
    <property type="entry name" value="FN3_dom"/>
</dbReference>
<evidence type="ECO:0000256" key="1">
    <source>
        <dbReference type="ARBA" id="ARBA00004167"/>
    </source>
</evidence>
<evidence type="ECO:0000259" key="15">
    <source>
        <dbReference type="PROSITE" id="PS50011"/>
    </source>
</evidence>
<dbReference type="GO" id="GO:0005524">
    <property type="term" value="F:ATP binding"/>
    <property type="evidence" value="ECO:0007669"/>
    <property type="project" value="UniProtKB-UniRule"/>
</dbReference>
<feature type="transmembrane region" description="Helical" evidence="14">
    <location>
        <begin position="1020"/>
        <end position="1045"/>
    </location>
</feature>
<keyword evidence="4" id="KW-0808">Transferase</keyword>
<evidence type="ECO:0000256" key="3">
    <source>
        <dbReference type="ARBA" id="ARBA00011902"/>
    </source>
</evidence>
<keyword evidence="18" id="KW-1185">Reference proteome</keyword>
<feature type="binding site" evidence="12">
    <location>
        <position position="1120"/>
    </location>
    <ligand>
        <name>ATP</name>
        <dbReference type="ChEBI" id="CHEBI:30616"/>
    </ligand>
</feature>
<dbReference type="EC" id="2.7.10.1" evidence="3"/>
<dbReference type="Proteomes" id="UP001487740">
    <property type="component" value="Unassembled WGS sequence"/>
</dbReference>
<dbReference type="GO" id="GO:0043235">
    <property type="term" value="C:receptor complex"/>
    <property type="evidence" value="ECO:0007669"/>
    <property type="project" value="TreeGrafter"/>
</dbReference>
<keyword evidence="14" id="KW-1133">Transmembrane helix</keyword>
<dbReference type="PRINTS" id="PR00109">
    <property type="entry name" value="TYRKINASE"/>
</dbReference>
<comment type="subcellular location">
    <subcellularLocation>
        <location evidence="2">Endomembrane system</location>
    </subcellularLocation>
    <subcellularLocation>
        <location evidence="1">Membrane</location>
        <topology evidence="1">Single-pass membrane protein</topology>
    </subcellularLocation>
</comment>
<feature type="region of interest" description="Disordered" evidence="13">
    <location>
        <begin position="729"/>
        <end position="749"/>
    </location>
</feature>
<keyword evidence="14" id="KW-0812">Transmembrane</keyword>
<dbReference type="GO" id="GO:0051130">
    <property type="term" value="P:positive regulation of cellular component organization"/>
    <property type="evidence" value="ECO:0007669"/>
    <property type="project" value="UniProtKB-ARBA"/>
</dbReference>
<reference evidence="17 18" key="1">
    <citation type="submission" date="2023-03" db="EMBL/GenBank/DDBJ databases">
        <title>High-quality genome of Scylla paramamosain provides insights in environmental adaptation.</title>
        <authorList>
            <person name="Zhang L."/>
        </authorList>
    </citation>
    <scope>NUCLEOTIDE SEQUENCE [LARGE SCALE GENOMIC DNA]</scope>
    <source>
        <strain evidence="17">LZ_2023a</strain>
        <tissue evidence="17">Muscle</tissue>
    </source>
</reference>
<dbReference type="PANTHER" id="PTHR24416">
    <property type="entry name" value="TYROSINE-PROTEIN KINASE RECEPTOR"/>
    <property type="match status" value="1"/>
</dbReference>
<comment type="catalytic activity">
    <reaction evidence="11">
        <text>L-tyrosyl-[protein] + ATP = O-phospho-L-tyrosyl-[protein] + ADP + H(+)</text>
        <dbReference type="Rhea" id="RHEA:10596"/>
        <dbReference type="Rhea" id="RHEA-COMP:10136"/>
        <dbReference type="Rhea" id="RHEA-COMP:20101"/>
        <dbReference type="ChEBI" id="CHEBI:15378"/>
        <dbReference type="ChEBI" id="CHEBI:30616"/>
        <dbReference type="ChEBI" id="CHEBI:46858"/>
        <dbReference type="ChEBI" id="CHEBI:61978"/>
        <dbReference type="ChEBI" id="CHEBI:456216"/>
        <dbReference type="EC" id="2.7.10.1"/>
    </reaction>
</comment>
<dbReference type="GO" id="GO:0007169">
    <property type="term" value="P:cell surface receptor protein tyrosine kinase signaling pathway"/>
    <property type="evidence" value="ECO:0007669"/>
    <property type="project" value="TreeGrafter"/>
</dbReference>
<feature type="compositionally biased region" description="Basic and acidic residues" evidence="13">
    <location>
        <begin position="803"/>
        <end position="825"/>
    </location>
</feature>
<dbReference type="InterPro" id="IPR036116">
    <property type="entry name" value="FN3_sf"/>
</dbReference>
<dbReference type="Pfam" id="PF01030">
    <property type="entry name" value="Recep_L_domain"/>
    <property type="match status" value="2"/>
</dbReference>
<feature type="region of interest" description="Disordered" evidence="13">
    <location>
        <begin position="773"/>
        <end position="825"/>
    </location>
</feature>
<dbReference type="InterPro" id="IPR011009">
    <property type="entry name" value="Kinase-like_dom_sf"/>
</dbReference>
<dbReference type="EMBL" id="JARAKH010000007">
    <property type="protein sequence ID" value="KAK8402693.1"/>
    <property type="molecule type" value="Genomic_DNA"/>
</dbReference>
<evidence type="ECO:0000256" key="6">
    <source>
        <dbReference type="ARBA" id="ARBA00022777"/>
    </source>
</evidence>
<dbReference type="Gene3D" id="3.80.20.20">
    <property type="entry name" value="Receptor L-domain"/>
    <property type="match status" value="2"/>
</dbReference>
<protein>
    <recommendedName>
        <fullName evidence="3">receptor protein-tyrosine kinase</fullName>
        <ecNumber evidence="3">2.7.10.1</ecNumber>
    </recommendedName>
</protein>
<evidence type="ECO:0000313" key="17">
    <source>
        <dbReference type="EMBL" id="KAK8402693.1"/>
    </source>
</evidence>
<feature type="transmembrane region" description="Helical" evidence="14">
    <location>
        <begin position="36"/>
        <end position="56"/>
    </location>
</feature>
<evidence type="ECO:0000256" key="7">
    <source>
        <dbReference type="ARBA" id="ARBA00022840"/>
    </source>
</evidence>
<keyword evidence="8 14" id="KW-0472">Membrane</keyword>
<name>A0AAW0UU16_SCYPA</name>
<keyword evidence="5 12" id="KW-0547">Nucleotide-binding</keyword>
<dbReference type="FunFam" id="1.10.510.10:FF:001512">
    <property type="entry name" value="Receptor tyrosine-protein kinase erbB-2"/>
    <property type="match status" value="1"/>
</dbReference>
<dbReference type="PROSITE" id="PS50853">
    <property type="entry name" value="FN3"/>
    <property type="match status" value="1"/>
</dbReference>
<dbReference type="SUPFAM" id="SSF52058">
    <property type="entry name" value="L domain-like"/>
    <property type="match status" value="2"/>
</dbReference>
<evidence type="ECO:0000313" key="18">
    <source>
        <dbReference type="Proteomes" id="UP001487740"/>
    </source>
</evidence>
<dbReference type="SMART" id="SM00060">
    <property type="entry name" value="FN3"/>
    <property type="match status" value="3"/>
</dbReference>
<dbReference type="Pfam" id="PF07714">
    <property type="entry name" value="PK_Tyr_Ser-Thr"/>
    <property type="match status" value="1"/>
</dbReference>
<dbReference type="GO" id="GO:0012505">
    <property type="term" value="C:endomembrane system"/>
    <property type="evidence" value="ECO:0007669"/>
    <property type="project" value="UniProtKB-SubCell"/>
</dbReference>
<dbReference type="SMART" id="SM00219">
    <property type="entry name" value="TyrKc"/>
    <property type="match status" value="1"/>
</dbReference>
<gene>
    <name evidence="17" type="ORF">O3P69_000800</name>
</gene>
<dbReference type="InterPro" id="IPR036941">
    <property type="entry name" value="Rcpt_L-dom_sf"/>
</dbReference>
<feature type="region of interest" description="Disordered" evidence="13">
    <location>
        <begin position="1367"/>
        <end position="1433"/>
    </location>
</feature>